<evidence type="ECO:0000313" key="4">
    <source>
        <dbReference type="Proteomes" id="UP000274358"/>
    </source>
</evidence>
<gene>
    <name evidence="3" type="ORF">EKH80_04090</name>
</gene>
<name>A0A3S0Q6P4_9GAMM</name>
<protein>
    <submittedName>
        <fullName evidence="3">XdhC family protein</fullName>
    </submittedName>
</protein>
<feature type="domain" description="XdhC Rossmann" evidence="2">
    <location>
        <begin position="210"/>
        <end position="346"/>
    </location>
</feature>
<comment type="caution">
    <text evidence="3">The sequence shown here is derived from an EMBL/GenBank/DDBJ whole genome shotgun (WGS) entry which is preliminary data.</text>
</comment>
<accession>A0A3S0Q6P4</accession>
<dbReference type="InterPro" id="IPR052698">
    <property type="entry name" value="MoCofactor_Util/Proc"/>
</dbReference>
<dbReference type="PANTHER" id="PTHR30388">
    <property type="entry name" value="ALDEHYDE OXIDOREDUCTASE MOLYBDENUM COFACTOR ASSEMBLY PROTEIN"/>
    <property type="match status" value="1"/>
</dbReference>
<reference evidence="3 4" key="1">
    <citation type="submission" date="2018-12" db="EMBL/GenBank/DDBJ databases">
        <title>Dyella dinghuensis sp. nov. DHOA06 and Dyella choica sp. nov. 4M-K27, isolated from forest soil.</title>
        <authorList>
            <person name="Qiu L.-H."/>
            <person name="Gao Z.-H."/>
        </authorList>
    </citation>
    <scope>NUCLEOTIDE SEQUENCE [LARGE SCALE GENOMIC DNA]</scope>
    <source>
        <strain evidence="3 4">4M-K27</strain>
    </source>
</reference>
<dbReference type="InterPro" id="IPR003777">
    <property type="entry name" value="XdhC_CoxI"/>
</dbReference>
<dbReference type="PANTHER" id="PTHR30388:SF6">
    <property type="entry name" value="XANTHINE DEHYDROGENASE SUBUNIT A-RELATED"/>
    <property type="match status" value="1"/>
</dbReference>
<feature type="domain" description="XdhC- CoxI" evidence="1">
    <location>
        <begin position="24"/>
        <end position="86"/>
    </location>
</feature>
<dbReference type="RefSeq" id="WP_126683443.1">
    <property type="nucleotide sequence ID" value="NZ_RYYV01000002.1"/>
</dbReference>
<sequence length="374" mass="40886">MTTAQEFDELHAAARCALESPLARRAAIATITRTRGSTFRRAGTSMLVDEDGRVVCALAGGCPQRDLLVRAERVMASKQADLVHYNKDSNLDLMMEVGCGGELEVLIEPLTQRDDIRFLAEIQQVRASRSSGVMATIFTHDGTPIVPRPCRLIWSSDRLVWRDALPSRHLDPVIEQIAVVESSRTAVHEISTPDGRFDVLLQPLVPQHRLAIIGVNDESILLARLARQLGWEAMLVDHLPEPHDDHLIPDNIQRLFAVPEGLSSMLRPDRFTSVVLMTHAIERDIAYLQALAHEPLCYLGALGSRQRAERMRSAVPAAAERLKAPAGLDIGSETPLEIAMAIASEIIATLNARKGGSLASSQGEIHTTSPALPA</sequence>
<evidence type="ECO:0000259" key="1">
    <source>
        <dbReference type="Pfam" id="PF02625"/>
    </source>
</evidence>
<dbReference type="Pfam" id="PF13478">
    <property type="entry name" value="XdhC_C"/>
    <property type="match status" value="1"/>
</dbReference>
<dbReference type="AlphaFoldDB" id="A0A3S0Q6P4"/>
<keyword evidence="4" id="KW-1185">Reference proteome</keyword>
<dbReference type="Pfam" id="PF02625">
    <property type="entry name" value="XdhC_CoxI"/>
    <property type="match status" value="1"/>
</dbReference>
<evidence type="ECO:0000313" key="3">
    <source>
        <dbReference type="EMBL" id="RUL78986.1"/>
    </source>
</evidence>
<dbReference type="EMBL" id="RYYV01000002">
    <property type="protein sequence ID" value="RUL78986.1"/>
    <property type="molecule type" value="Genomic_DNA"/>
</dbReference>
<evidence type="ECO:0000259" key="2">
    <source>
        <dbReference type="Pfam" id="PF13478"/>
    </source>
</evidence>
<dbReference type="Gene3D" id="3.40.50.720">
    <property type="entry name" value="NAD(P)-binding Rossmann-like Domain"/>
    <property type="match status" value="1"/>
</dbReference>
<organism evidence="3 4">
    <name type="scientific">Dyella choica</name>
    <dbReference type="NCBI Taxonomy" id="1927959"/>
    <lineage>
        <taxon>Bacteria</taxon>
        <taxon>Pseudomonadati</taxon>
        <taxon>Pseudomonadota</taxon>
        <taxon>Gammaproteobacteria</taxon>
        <taxon>Lysobacterales</taxon>
        <taxon>Rhodanobacteraceae</taxon>
        <taxon>Dyella</taxon>
    </lineage>
</organism>
<dbReference type="InterPro" id="IPR027051">
    <property type="entry name" value="XdhC_Rossmann_dom"/>
</dbReference>
<dbReference type="OrthoDB" id="9815497at2"/>
<proteinExistence type="predicted"/>
<dbReference type="Proteomes" id="UP000274358">
    <property type="component" value="Unassembled WGS sequence"/>
</dbReference>